<dbReference type="AlphaFoldDB" id="A0A9W9ATS7"/>
<reference evidence="2" key="1">
    <citation type="submission" date="2022-08" db="EMBL/GenBank/DDBJ databases">
        <title>A Global Phylogenomic Analysis of the Shiitake Genus Lentinula.</title>
        <authorList>
            <consortium name="DOE Joint Genome Institute"/>
            <person name="Sierra-Patev S."/>
            <person name="Min B."/>
            <person name="Naranjo-Ortiz M."/>
            <person name="Looney B."/>
            <person name="Konkel Z."/>
            <person name="Slot J.C."/>
            <person name="Sakamoto Y."/>
            <person name="Steenwyk J.L."/>
            <person name="Rokas A."/>
            <person name="Carro J."/>
            <person name="Camarero S."/>
            <person name="Ferreira P."/>
            <person name="Molpeceres G."/>
            <person name="Ruiz-Duenas F.J."/>
            <person name="Serrano A."/>
            <person name="Henrissat B."/>
            <person name="Drula E."/>
            <person name="Hughes K.W."/>
            <person name="Mata J.L."/>
            <person name="Ishikawa N.K."/>
            <person name="Vargas-Isla R."/>
            <person name="Ushijima S."/>
            <person name="Smith C.A."/>
            <person name="Ahrendt S."/>
            <person name="Andreopoulos W."/>
            <person name="He G."/>
            <person name="Labutti K."/>
            <person name="Lipzen A."/>
            <person name="Ng V."/>
            <person name="Riley R."/>
            <person name="Sandor L."/>
            <person name="Barry K."/>
            <person name="Martinez A.T."/>
            <person name="Xiao Y."/>
            <person name="Gibbons J.G."/>
            <person name="Terashima K."/>
            <person name="Grigoriev I.V."/>
            <person name="Hibbett D.S."/>
        </authorList>
    </citation>
    <scope>NUCLEOTIDE SEQUENCE</scope>
    <source>
        <strain evidence="2">JLM2183</strain>
    </source>
</reference>
<evidence type="ECO:0008006" key="4">
    <source>
        <dbReference type="Google" id="ProtNLM"/>
    </source>
</evidence>
<feature type="compositionally biased region" description="Acidic residues" evidence="1">
    <location>
        <begin position="308"/>
        <end position="319"/>
    </location>
</feature>
<feature type="region of interest" description="Disordered" evidence="1">
    <location>
        <begin position="306"/>
        <end position="333"/>
    </location>
</feature>
<dbReference type="OrthoDB" id="3226064at2759"/>
<dbReference type="InterPro" id="IPR036047">
    <property type="entry name" value="F-box-like_dom_sf"/>
</dbReference>
<evidence type="ECO:0000313" key="2">
    <source>
        <dbReference type="EMBL" id="KAJ4490350.1"/>
    </source>
</evidence>
<dbReference type="EMBL" id="JAOTPV010000001">
    <property type="protein sequence ID" value="KAJ4490350.1"/>
    <property type="molecule type" value="Genomic_DNA"/>
</dbReference>
<organism evidence="2 3">
    <name type="scientific">Lentinula aciculospora</name>
    <dbReference type="NCBI Taxonomy" id="153920"/>
    <lineage>
        <taxon>Eukaryota</taxon>
        <taxon>Fungi</taxon>
        <taxon>Dikarya</taxon>
        <taxon>Basidiomycota</taxon>
        <taxon>Agaricomycotina</taxon>
        <taxon>Agaricomycetes</taxon>
        <taxon>Agaricomycetidae</taxon>
        <taxon>Agaricales</taxon>
        <taxon>Marasmiineae</taxon>
        <taxon>Omphalotaceae</taxon>
        <taxon>Lentinula</taxon>
    </lineage>
</organism>
<dbReference type="Proteomes" id="UP001150266">
    <property type="component" value="Unassembled WGS sequence"/>
</dbReference>
<name>A0A9W9ATS7_9AGAR</name>
<keyword evidence="3" id="KW-1185">Reference proteome</keyword>
<dbReference type="SUPFAM" id="SSF81383">
    <property type="entry name" value="F-box domain"/>
    <property type="match status" value="1"/>
</dbReference>
<comment type="caution">
    <text evidence="2">The sequence shown here is derived from an EMBL/GenBank/DDBJ whole genome shotgun (WGS) entry which is preliminary data.</text>
</comment>
<gene>
    <name evidence="2" type="ORF">J3R30DRAFT_3278280</name>
</gene>
<evidence type="ECO:0000313" key="3">
    <source>
        <dbReference type="Proteomes" id="UP001150266"/>
    </source>
</evidence>
<sequence length="500" mass="56540">MSSPIYSSFSSPTHIFCLPLEVTEQVLVACAFSGLPEAIASFSQSCRMYFDLIYGGTDCHLWREIYLAAFDDPRPKLKILRRPVVPDSFIGTSFDWKYEYQSRIRAGKLFRGSTVDSSVLTSSLNALSSTATYLPPQLPEAVGSSSTHESASIVWLKEALSGGFPLALLRRLTFSKSDHILPISEQNIMHPKWERSAAGRAFYKLLFLTGLHAGLKHEHTSGKERYNLRSKKRDDERLSVTEAKQRALARTVARHRVYNLPYLTEDRCWGPFLRAQSPPPSPDDEDDPFAFNADPDYVPGVNQYFSESDTEEHSEDEIEHDATSDMSDDVGGSGGEDGEHFFAPTSSPLPVFPPRPDLVYPDWAFLSAARLVITENLREHYGSDIPMWPWFTTTAAVEATREILLRMGGRSGIEALRMGSAPAFWTCRGTQEGWTGIKAEEQEKELPTPWKKDNDVEFVDGWDWAGAEGRWMRAVCWMDYRDLLCMPFYSSFLPRLIRVR</sequence>
<evidence type="ECO:0000256" key="1">
    <source>
        <dbReference type="SAM" id="MobiDB-lite"/>
    </source>
</evidence>
<proteinExistence type="predicted"/>
<protein>
    <recommendedName>
        <fullName evidence="4">F-box domain-containing protein</fullName>
    </recommendedName>
</protein>
<accession>A0A9W9ATS7</accession>